<reference evidence="4 5" key="1">
    <citation type="submission" date="2015-07" db="EMBL/GenBank/DDBJ databases">
        <title>Comparative genomics of the Sigatoka disease complex on banana suggests a link between parallel evolutionary changes in Pseudocercospora fijiensis and Pseudocercospora eumusae and increased virulence on the banana host.</title>
        <authorList>
            <person name="Chang T.-C."/>
            <person name="Salvucci A."/>
            <person name="Crous P.W."/>
            <person name="Stergiopoulos I."/>
        </authorList>
    </citation>
    <scope>NUCLEOTIDE SEQUENCE [LARGE SCALE GENOMIC DNA]</scope>
    <source>
        <strain evidence="4 5">CBS 114824</strain>
    </source>
</reference>
<evidence type="ECO:0000313" key="5">
    <source>
        <dbReference type="Proteomes" id="UP000070133"/>
    </source>
</evidence>
<keyword evidence="1" id="KW-0863">Zinc-finger</keyword>
<feature type="region of interest" description="Disordered" evidence="2">
    <location>
        <begin position="222"/>
        <end position="258"/>
    </location>
</feature>
<keyword evidence="1" id="KW-0479">Metal-binding</keyword>
<dbReference type="PROSITE" id="PS50103">
    <property type="entry name" value="ZF_C3H1"/>
    <property type="match status" value="1"/>
</dbReference>
<dbReference type="STRING" id="321146.A0A139GWV0"/>
<evidence type="ECO:0000259" key="3">
    <source>
        <dbReference type="PROSITE" id="PS50103"/>
    </source>
</evidence>
<keyword evidence="5" id="KW-1185">Reference proteome</keyword>
<evidence type="ECO:0000256" key="2">
    <source>
        <dbReference type="SAM" id="MobiDB-lite"/>
    </source>
</evidence>
<dbReference type="GO" id="GO:0008270">
    <property type="term" value="F:zinc ion binding"/>
    <property type="evidence" value="ECO:0007669"/>
    <property type="project" value="UniProtKB-KW"/>
</dbReference>
<gene>
    <name evidence="4" type="ORF">AC578_5558</name>
</gene>
<dbReference type="InterPro" id="IPR000571">
    <property type="entry name" value="Znf_CCCH"/>
</dbReference>
<feature type="zinc finger region" description="C3H1-type" evidence="1">
    <location>
        <begin position="302"/>
        <end position="331"/>
    </location>
</feature>
<feature type="domain" description="C3H1-type" evidence="3">
    <location>
        <begin position="302"/>
        <end position="331"/>
    </location>
</feature>
<evidence type="ECO:0000313" key="4">
    <source>
        <dbReference type="EMBL" id="KXS94660.1"/>
    </source>
</evidence>
<feature type="compositionally biased region" description="Polar residues" evidence="2">
    <location>
        <begin position="526"/>
        <end position="540"/>
    </location>
</feature>
<evidence type="ECO:0000256" key="1">
    <source>
        <dbReference type="PROSITE-ProRule" id="PRU00723"/>
    </source>
</evidence>
<protein>
    <recommendedName>
        <fullName evidence="3">C3H1-type domain-containing protein</fullName>
    </recommendedName>
</protein>
<keyword evidence="1" id="KW-0862">Zinc</keyword>
<dbReference type="Proteomes" id="UP000070133">
    <property type="component" value="Unassembled WGS sequence"/>
</dbReference>
<dbReference type="EMBL" id="LFZN01000271">
    <property type="protein sequence ID" value="KXS94660.1"/>
    <property type="molecule type" value="Genomic_DNA"/>
</dbReference>
<dbReference type="AlphaFoldDB" id="A0A139GWV0"/>
<feature type="compositionally biased region" description="Low complexity" evidence="2">
    <location>
        <begin position="473"/>
        <end position="489"/>
    </location>
</feature>
<feature type="region of interest" description="Disordered" evidence="2">
    <location>
        <begin position="424"/>
        <end position="585"/>
    </location>
</feature>
<feature type="compositionally biased region" description="Basic and acidic residues" evidence="2">
    <location>
        <begin position="549"/>
        <end position="559"/>
    </location>
</feature>
<feature type="compositionally biased region" description="Acidic residues" evidence="2">
    <location>
        <begin position="381"/>
        <end position="394"/>
    </location>
</feature>
<feature type="region of interest" description="Disordered" evidence="2">
    <location>
        <begin position="374"/>
        <end position="407"/>
    </location>
</feature>
<sequence length="585" mass="63935">MVKSDLLAQEQGHKFVGTLKQTLEPLVQAMCVPDRMIYHLDLPGLDLHSFVPHELASLTSTREKKTYSTQSMYSARNTTTEEMSNTNTYTAMPGFLPGAGYQSSSLRPQQSAINPRLAYFITRNNGMPVPLIPADELPFNVKLQNVARVLSPQDTYGLQYVGCAPYSGATFQLERDAAPGMYRSSSQPPNDNMHTRTQSGSHVKQYLAAEALNRQAPPHCPGFTTSTLPKRPVSAADASKSWRRSDPVTPPPAIISHDSTTDTTQAVIDAILRSEAGAETAERLNYRPKDSTPPPSGRIPDQEKKEYCTYWILHGDCAYVQQGCRYKHEMPDKAKLSEIGINHVPRWWLEKNAAVKFGEKAIVGEKKPISEWFKIRKDSTSDGDESESGSEDTPSEASSEEKKPAPVGLKKVVVKPVVGSKQILTKPDTISRSKSPVVPPTRPSTPTNDTTRKTSTANSDLIDFAALMPTIPSSSAASMSRSTPDTSKPSKPPSPNNSTTKVFVPAGESTEAQIADIKKRARAKQSRTPSPTNIGKSTNGGLMASKHAPKAEKEKEASPKRQVPRATCRPRRAVASKDGEKKEKN</sequence>
<feature type="compositionally biased region" description="Basic and acidic residues" evidence="2">
    <location>
        <begin position="575"/>
        <end position="585"/>
    </location>
</feature>
<comment type="caution">
    <text evidence="4">The sequence shown here is derived from an EMBL/GenBank/DDBJ whole genome shotgun (WGS) entry which is preliminary data.</text>
</comment>
<accession>A0A139GWV0</accession>
<name>A0A139GWV0_9PEZI</name>
<organism evidence="4 5">
    <name type="scientific">Pseudocercospora eumusae</name>
    <dbReference type="NCBI Taxonomy" id="321146"/>
    <lineage>
        <taxon>Eukaryota</taxon>
        <taxon>Fungi</taxon>
        <taxon>Dikarya</taxon>
        <taxon>Ascomycota</taxon>
        <taxon>Pezizomycotina</taxon>
        <taxon>Dothideomycetes</taxon>
        <taxon>Dothideomycetidae</taxon>
        <taxon>Mycosphaerellales</taxon>
        <taxon>Mycosphaerellaceae</taxon>
        <taxon>Pseudocercospora</taxon>
    </lineage>
</organism>
<proteinExistence type="predicted"/>
<feature type="region of interest" description="Disordered" evidence="2">
    <location>
        <begin position="279"/>
        <end position="301"/>
    </location>
</feature>
<feature type="compositionally biased region" description="Basic and acidic residues" evidence="2">
    <location>
        <begin position="280"/>
        <end position="290"/>
    </location>
</feature>
<dbReference type="OrthoDB" id="5355510at2759"/>